<protein>
    <recommendedName>
        <fullName evidence="4">TonB-dependent receptor</fullName>
    </recommendedName>
</protein>
<keyword evidence="1" id="KW-0732">Signal</keyword>
<evidence type="ECO:0008006" key="4">
    <source>
        <dbReference type="Google" id="ProtNLM"/>
    </source>
</evidence>
<keyword evidence="3" id="KW-1185">Reference proteome</keyword>
<dbReference type="Proteomes" id="UP000307790">
    <property type="component" value="Unassembled WGS sequence"/>
</dbReference>
<dbReference type="AlphaFoldDB" id="A0A5R9ILE3"/>
<evidence type="ECO:0000313" key="3">
    <source>
        <dbReference type="Proteomes" id="UP000307790"/>
    </source>
</evidence>
<reference evidence="2 3" key="1">
    <citation type="submission" date="2019-05" db="EMBL/GenBank/DDBJ databases">
        <title>Genome sequences of Thalassotalea litorea 1K03283.</title>
        <authorList>
            <person name="Zhang D."/>
        </authorList>
    </citation>
    <scope>NUCLEOTIDE SEQUENCE [LARGE SCALE GENOMIC DNA]</scope>
    <source>
        <strain evidence="2 3">MCCC 1K03283</strain>
    </source>
</reference>
<feature type="chain" id="PRO_5024271809" description="TonB-dependent receptor" evidence="1">
    <location>
        <begin position="23"/>
        <end position="80"/>
    </location>
</feature>
<dbReference type="OrthoDB" id="8727862at2"/>
<proteinExistence type="predicted"/>
<evidence type="ECO:0000256" key="1">
    <source>
        <dbReference type="SAM" id="SignalP"/>
    </source>
</evidence>
<gene>
    <name evidence="2" type="ORF">FE810_16900</name>
</gene>
<accession>A0A5R9ILE3</accession>
<dbReference type="EMBL" id="VCBC01000030">
    <property type="protein sequence ID" value="TLU59469.1"/>
    <property type="molecule type" value="Genomic_DNA"/>
</dbReference>
<feature type="signal peptide" evidence="1">
    <location>
        <begin position="1"/>
        <end position="22"/>
    </location>
</feature>
<dbReference type="PANTHER" id="PTHR40980:SF3">
    <property type="entry name" value="TONB-DEPENDENT RECEPTOR-LIKE BETA-BARREL DOMAIN-CONTAINING PROTEIN"/>
    <property type="match status" value="1"/>
</dbReference>
<organism evidence="2 3">
    <name type="scientific">Thalassotalea litorea</name>
    <dbReference type="NCBI Taxonomy" id="2020715"/>
    <lineage>
        <taxon>Bacteria</taxon>
        <taxon>Pseudomonadati</taxon>
        <taxon>Pseudomonadota</taxon>
        <taxon>Gammaproteobacteria</taxon>
        <taxon>Alteromonadales</taxon>
        <taxon>Colwelliaceae</taxon>
        <taxon>Thalassotalea</taxon>
    </lineage>
</organism>
<comment type="caution">
    <text evidence="2">The sequence shown here is derived from an EMBL/GenBank/DDBJ whole genome shotgun (WGS) entry which is preliminary data.</text>
</comment>
<dbReference type="PANTHER" id="PTHR40980">
    <property type="entry name" value="PLUG DOMAIN-CONTAINING PROTEIN"/>
    <property type="match status" value="1"/>
</dbReference>
<evidence type="ECO:0000313" key="2">
    <source>
        <dbReference type="EMBL" id="TLU59469.1"/>
    </source>
</evidence>
<name>A0A5R9ILE3_9GAMM</name>
<sequence length="80" mass="8454">MFTKTSVAIAIGMSLGSFNAYAQEDNATASEQDIEVIEVSGIRSALTNAVAEKQSADNLKEVIQAVDIGKLPDQNLAEVL</sequence>
<dbReference type="RefSeq" id="WP_138321835.1">
    <property type="nucleotide sequence ID" value="NZ_VCBC01000030.1"/>
</dbReference>
<feature type="non-terminal residue" evidence="2">
    <location>
        <position position="80"/>
    </location>
</feature>